<dbReference type="KEGG" id="slw:BRW62_10395"/>
<gene>
    <name evidence="2" type="ORF">BRW62_10395</name>
</gene>
<keyword evidence="1" id="KW-0472">Membrane</keyword>
<protein>
    <submittedName>
        <fullName evidence="2">Uncharacterized protein</fullName>
    </submittedName>
</protein>
<accession>A0A2D2Q3I6</accession>
<organism evidence="2 3">
    <name type="scientific">Parathermosynechococcus lividus PCC 6715</name>
    <dbReference type="NCBI Taxonomy" id="1917166"/>
    <lineage>
        <taxon>Bacteria</taxon>
        <taxon>Bacillati</taxon>
        <taxon>Cyanobacteriota</taxon>
        <taxon>Cyanophyceae</taxon>
        <taxon>Acaryochloridales</taxon>
        <taxon>Thermosynechococcaceae</taxon>
        <taxon>Parathermosynechococcus</taxon>
    </lineage>
</organism>
<name>A0A2D2Q3I6_PARLV</name>
<evidence type="ECO:0000256" key="1">
    <source>
        <dbReference type="SAM" id="Phobius"/>
    </source>
</evidence>
<reference evidence="3" key="2">
    <citation type="journal article" date="2022" name="Front. Microbiol.">
        <title>Comparative Genomic Analysis Revealed Distinct Molecular Components and Organization of CO2-Concentrating Mechanism in Thermophilic Cyanobacteria.</title>
        <authorList>
            <person name="Tang J."/>
            <person name="Zhou H."/>
            <person name="Yao D."/>
            <person name="Riaz S."/>
            <person name="You D."/>
            <person name="Klepacz-Smolka A."/>
            <person name="Daroch M."/>
        </authorList>
    </citation>
    <scope>NUCLEOTIDE SEQUENCE [LARGE SCALE GENOMIC DNA]</scope>
    <source>
        <strain evidence="3">PCC 6715</strain>
    </source>
</reference>
<dbReference type="EMBL" id="CP018092">
    <property type="protein sequence ID" value="ATS19080.1"/>
    <property type="molecule type" value="Genomic_DNA"/>
</dbReference>
<reference evidence="2 3" key="1">
    <citation type="submission" date="2016-11" db="EMBL/GenBank/DDBJ databases">
        <title>Complete genome sequence of thermophilic cyanobacteria strain Synechococcus sp. PCC6715.</title>
        <authorList>
            <person name="Tang J."/>
            <person name="Daroch M."/>
            <person name="Liang Y."/>
            <person name="Jiang D."/>
            <person name="Shah M."/>
        </authorList>
    </citation>
    <scope>NUCLEOTIDE SEQUENCE [LARGE SCALE GENOMIC DNA]</scope>
    <source>
        <strain evidence="2 3">PCC 6715</strain>
    </source>
</reference>
<keyword evidence="1" id="KW-0812">Transmembrane</keyword>
<keyword evidence="3" id="KW-1185">Reference proteome</keyword>
<evidence type="ECO:0000313" key="3">
    <source>
        <dbReference type="Proteomes" id="UP000231057"/>
    </source>
</evidence>
<keyword evidence="1" id="KW-1133">Transmembrane helix</keyword>
<sequence>MRQRSLFRPMPKDLQSQDIPAASRAQVVSAQRLKVRRSLLANGVVIATGVGVLAFTGIFLFRHLTSVTSRDAVINGVIVNVRAPEEGTLVDLHA</sequence>
<dbReference type="Proteomes" id="UP000231057">
    <property type="component" value="Chromosome"/>
</dbReference>
<evidence type="ECO:0000313" key="2">
    <source>
        <dbReference type="EMBL" id="ATS19080.1"/>
    </source>
</evidence>
<proteinExistence type="predicted"/>
<feature type="transmembrane region" description="Helical" evidence="1">
    <location>
        <begin position="39"/>
        <end position="61"/>
    </location>
</feature>
<dbReference type="AlphaFoldDB" id="A0A2D2Q3I6"/>